<sequence length="405" mass="41785">MIDLDVPGSPSSVRAAAEWLSPALRDAVTAWADTAADIRTSSHHWQGESGDAYRDTAARAVTAGDDQTGPLSDAAEKLRAYAGQLERMQEDFAEHLATAAAGGLQVDGTVVHPPADAVSPGREPGAGAQASDVAAWEAAESRYRSQVAKIELYEEISTEVGTAWGELEAWIDANLVAFRDGTLGESLATRLLSFARDANRGLVDWVLETHDLQLERDIAELGRTATTQRAEAELFRDGLRSGNPAVRAAAEAADPAAIRRAANAAELAADALGHTPVRHLPVIGTAVGLGLAGASIASGDSPSRVIAEEAGSAVGAVAGGALVVAGAALGTATAPVWAVGAGVVVGGLALGYGAKWAYENWVPQDVRESIDAGLEDAWDATTDFAQDAWEDMSSGVSGAWKSVFG</sequence>
<comment type="caution">
    <text evidence="1">The sequence shown here is derived from an EMBL/GenBank/DDBJ whole genome shotgun (WGS) entry which is preliminary data.</text>
</comment>
<dbReference type="RefSeq" id="WP_203668475.1">
    <property type="nucleotide sequence ID" value="NZ_BONO01000012.1"/>
</dbReference>
<name>A0A919PB80_9CELL</name>
<evidence type="ECO:0000313" key="1">
    <source>
        <dbReference type="EMBL" id="GIG36451.1"/>
    </source>
</evidence>
<dbReference type="AlphaFoldDB" id="A0A919PB80"/>
<evidence type="ECO:0000313" key="2">
    <source>
        <dbReference type="Proteomes" id="UP000642125"/>
    </source>
</evidence>
<reference evidence="1" key="1">
    <citation type="submission" date="2021-01" db="EMBL/GenBank/DDBJ databases">
        <title>Whole genome shotgun sequence of Cellulomonas pakistanensis NBRC 110800.</title>
        <authorList>
            <person name="Komaki H."/>
            <person name="Tamura T."/>
        </authorList>
    </citation>
    <scope>NUCLEOTIDE SEQUENCE</scope>
    <source>
        <strain evidence="1">NBRC 110800</strain>
    </source>
</reference>
<dbReference type="SUPFAM" id="SSF140453">
    <property type="entry name" value="EsxAB dimer-like"/>
    <property type="match status" value="1"/>
</dbReference>
<gene>
    <name evidence="1" type="ORF">Cpa01nite_18320</name>
</gene>
<keyword evidence="2" id="KW-1185">Reference proteome</keyword>
<proteinExistence type="predicted"/>
<dbReference type="InterPro" id="IPR036689">
    <property type="entry name" value="ESAT-6-like_sf"/>
</dbReference>
<dbReference type="EMBL" id="BONO01000012">
    <property type="protein sequence ID" value="GIG36451.1"/>
    <property type="molecule type" value="Genomic_DNA"/>
</dbReference>
<accession>A0A919PB80</accession>
<dbReference type="Proteomes" id="UP000642125">
    <property type="component" value="Unassembled WGS sequence"/>
</dbReference>
<protein>
    <submittedName>
        <fullName evidence="1">Uncharacterized protein</fullName>
    </submittedName>
</protein>
<organism evidence="1 2">
    <name type="scientific">Cellulomonas pakistanensis</name>
    <dbReference type="NCBI Taxonomy" id="992287"/>
    <lineage>
        <taxon>Bacteria</taxon>
        <taxon>Bacillati</taxon>
        <taxon>Actinomycetota</taxon>
        <taxon>Actinomycetes</taxon>
        <taxon>Micrococcales</taxon>
        <taxon>Cellulomonadaceae</taxon>
        <taxon>Cellulomonas</taxon>
    </lineage>
</organism>